<feature type="domain" description="Protein Zds1 C-terminal" evidence="2">
    <location>
        <begin position="185"/>
        <end position="237"/>
    </location>
</feature>
<dbReference type="Proteomes" id="UP000014074">
    <property type="component" value="Unassembled WGS sequence"/>
</dbReference>
<gene>
    <name evidence="3" type="ORF">UCRPA7_7318</name>
</gene>
<protein>
    <submittedName>
        <fullName evidence="3">Putative telomere silencing protein</fullName>
    </submittedName>
</protein>
<reference evidence="4" key="1">
    <citation type="journal article" date="2013" name="Genome Announc.">
        <title>Draft genome sequence of the ascomycete Phaeoacremonium aleophilum strain UCR-PA7, a causal agent of the esca disease complex in grapevines.</title>
        <authorList>
            <person name="Blanco-Ulate B."/>
            <person name="Rolshausen P."/>
            <person name="Cantu D."/>
        </authorList>
    </citation>
    <scope>NUCLEOTIDE SEQUENCE [LARGE SCALE GENOMIC DNA]</scope>
    <source>
        <strain evidence="4">UCR-PA7</strain>
    </source>
</reference>
<dbReference type="HOGENOM" id="CLU_953320_0_0_1"/>
<feature type="compositionally biased region" description="Basic and acidic residues" evidence="1">
    <location>
        <begin position="27"/>
        <end position="43"/>
    </location>
</feature>
<feature type="compositionally biased region" description="Basic and acidic residues" evidence="1">
    <location>
        <begin position="252"/>
        <end position="264"/>
    </location>
</feature>
<feature type="compositionally biased region" description="Polar residues" evidence="1">
    <location>
        <begin position="11"/>
        <end position="23"/>
    </location>
</feature>
<dbReference type="GO" id="GO:0010971">
    <property type="term" value="P:positive regulation of G2/M transition of mitotic cell cycle"/>
    <property type="evidence" value="ECO:0007669"/>
    <property type="project" value="TreeGrafter"/>
</dbReference>
<dbReference type="RefSeq" id="XP_007918041.1">
    <property type="nucleotide sequence ID" value="XM_007919850.1"/>
</dbReference>
<keyword evidence="4" id="KW-1185">Reference proteome</keyword>
<dbReference type="GeneID" id="19328066"/>
<dbReference type="KEGG" id="tmn:UCRPA7_7318"/>
<dbReference type="PANTHER" id="PTHR28089:SF1">
    <property type="entry name" value="PROTEIN ZDS1-RELATED"/>
    <property type="match status" value="1"/>
</dbReference>
<name>R8BCZ2_PHAM7</name>
<dbReference type="PANTHER" id="PTHR28089">
    <property type="entry name" value="PROTEIN ZDS1-RELATED"/>
    <property type="match status" value="1"/>
</dbReference>
<dbReference type="AlphaFoldDB" id="R8BCZ2"/>
<dbReference type="InterPro" id="IPR013941">
    <property type="entry name" value="ZDS1_C"/>
</dbReference>
<evidence type="ECO:0000313" key="3">
    <source>
        <dbReference type="EMBL" id="EON97179.1"/>
    </source>
</evidence>
<feature type="region of interest" description="Disordered" evidence="1">
    <location>
        <begin position="1"/>
        <end position="107"/>
    </location>
</feature>
<organism evidence="3 4">
    <name type="scientific">Phaeoacremonium minimum (strain UCR-PA7)</name>
    <name type="common">Esca disease fungus</name>
    <name type="synonym">Togninia minima</name>
    <dbReference type="NCBI Taxonomy" id="1286976"/>
    <lineage>
        <taxon>Eukaryota</taxon>
        <taxon>Fungi</taxon>
        <taxon>Dikarya</taxon>
        <taxon>Ascomycota</taxon>
        <taxon>Pezizomycotina</taxon>
        <taxon>Sordariomycetes</taxon>
        <taxon>Sordariomycetidae</taxon>
        <taxon>Togniniales</taxon>
        <taxon>Togniniaceae</taxon>
        <taxon>Phaeoacremonium</taxon>
    </lineage>
</organism>
<dbReference type="EMBL" id="KB933277">
    <property type="protein sequence ID" value="EON97179.1"/>
    <property type="molecule type" value="Genomic_DNA"/>
</dbReference>
<feature type="compositionally biased region" description="Basic and acidic residues" evidence="1">
    <location>
        <begin position="53"/>
        <end position="99"/>
    </location>
</feature>
<sequence length="296" mass="34434">MANHPSPLPGSGSTRTDSLTFIPTFSGEERRGDRKSKGEESDSSKLSSGWKWFKSDDKDKKKKDKEKERDKEKEKEKEKEDPSKKAKGKVVDKSHENARLDVIQSSIDTVVAKGRESLLLDRESIDNKLHEERRKESSRKSSDSKKEKDGFFGSFFGGSKKKTDKESSNRKSQRALSPDPPARTLRPDVDFPYTRFPILEERAIYRMAHIKLANPKRNLLSQVLLSNFMYSYLAKIQAMHPQIQVPTSPAQKRQDEERKRKEQEQAYLEQQMQQQQQQQQQSQSNIDHYNFEYHRV</sequence>
<dbReference type="GO" id="GO:0030010">
    <property type="term" value="P:establishment of cell polarity"/>
    <property type="evidence" value="ECO:0007669"/>
    <property type="project" value="TreeGrafter"/>
</dbReference>
<accession>R8BCZ2</accession>
<dbReference type="InterPro" id="IPR040206">
    <property type="entry name" value="Zds1/2"/>
</dbReference>
<evidence type="ECO:0000259" key="2">
    <source>
        <dbReference type="SMART" id="SM01327"/>
    </source>
</evidence>
<feature type="region of interest" description="Disordered" evidence="1">
    <location>
        <begin position="243"/>
        <end position="289"/>
    </location>
</feature>
<dbReference type="GO" id="GO:0005737">
    <property type="term" value="C:cytoplasm"/>
    <property type="evidence" value="ECO:0007669"/>
    <property type="project" value="TreeGrafter"/>
</dbReference>
<feature type="compositionally biased region" description="Basic and acidic residues" evidence="1">
    <location>
        <begin position="129"/>
        <end position="150"/>
    </location>
</feature>
<feature type="compositionally biased region" description="Low complexity" evidence="1">
    <location>
        <begin position="265"/>
        <end position="283"/>
    </location>
</feature>
<evidence type="ECO:0000256" key="1">
    <source>
        <dbReference type="SAM" id="MobiDB-lite"/>
    </source>
</evidence>
<dbReference type="OrthoDB" id="5589766at2759"/>
<feature type="region of interest" description="Disordered" evidence="1">
    <location>
        <begin position="129"/>
        <end position="189"/>
    </location>
</feature>
<dbReference type="Pfam" id="PF08632">
    <property type="entry name" value="Zds_C"/>
    <property type="match status" value="1"/>
</dbReference>
<dbReference type="eggNOG" id="ENOG502RC08">
    <property type="taxonomic scope" value="Eukaryota"/>
</dbReference>
<evidence type="ECO:0000313" key="4">
    <source>
        <dbReference type="Proteomes" id="UP000014074"/>
    </source>
</evidence>
<proteinExistence type="predicted"/>
<dbReference type="SMART" id="SM01327">
    <property type="entry name" value="Zds_C"/>
    <property type="match status" value="1"/>
</dbReference>